<accession>A0A2T0XAV7</accession>
<evidence type="ECO:0000256" key="1">
    <source>
        <dbReference type="ARBA" id="ARBA00022723"/>
    </source>
</evidence>
<name>A0A2T0XAV7_9BURK</name>
<feature type="domain" description="Amidohydrolase-related" evidence="3">
    <location>
        <begin position="53"/>
        <end position="399"/>
    </location>
</feature>
<dbReference type="Gene3D" id="3.20.20.140">
    <property type="entry name" value="Metal-dependent hydrolases"/>
    <property type="match status" value="1"/>
</dbReference>
<evidence type="ECO:0000259" key="3">
    <source>
        <dbReference type="Pfam" id="PF01979"/>
    </source>
</evidence>
<dbReference type="CDD" id="cd01293">
    <property type="entry name" value="Bact_CD"/>
    <property type="match status" value="1"/>
</dbReference>
<reference evidence="4 5" key="1">
    <citation type="submission" date="2018-03" db="EMBL/GenBank/DDBJ databases">
        <title>Genomic Encyclopedia of Type Strains, Phase III (KMG-III): the genomes of soil and plant-associated and newly described type strains.</title>
        <authorList>
            <person name="Whitman W."/>
        </authorList>
    </citation>
    <scope>NUCLEOTIDE SEQUENCE [LARGE SCALE GENOMIC DNA]</scope>
    <source>
        <strain evidence="4 5">MWH-P2sevCIIIb</strain>
    </source>
</reference>
<dbReference type="InterPro" id="IPR011059">
    <property type="entry name" value="Metal-dep_hydrolase_composite"/>
</dbReference>
<dbReference type="GO" id="GO:0016814">
    <property type="term" value="F:hydrolase activity, acting on carbon-nitrogen (but not peptide) bonds, in cyclic amidines"/>
    <property type="evidence" value="ECO:0007669"/>
    <property type="project" value="UniProtKB-ARBA"/>
</dbReference>
<dbReference type="Gene3D" id="2.30.40.10">
    <property type="entry name" value="Urease, subunit C, domain 1"/>
    <property type="match status" value="1"/>
</dbReference>
<dbReference type="Proteomes" id="UP000238308">
    <property type="component" value="Unassembled WGS sequence"/>
</dbReference>
<dbReference type="PANTHER" id="PTHR32027:SF9">
    <property type="entry name" value="BLL3847 PROTEIN"/>
    <property type="match status" value="1"/>
</dbReference>
<dbReference type="Pfam" id="PF01979">
    <property type="entry name" value="Amidohydro_1"/>
    <property type="match status" value="1"/>
</dbReference>
<dbReference type="GO" id="GO:0019239">
    <property type="term" value="F:deaminase activity"/>
    <property type="evidence" value="ECO:0007669"/>
    <property type="project" value="UniProtKB-ARBA"/>
</dbReference>
<dbReference type="InterPro" id="IPR052349">
    <property type="entry name" value="Metallo-hydrolase_Enzymes"/>
</dbReference>
<dbReference type="InterPro" id="IPR032466">
    <property type="entry name" value="Metal_Hydrolase"/>
</dbReference>
<proteinExistence type="predicted"/>
<gene>
    <name evidence="4" type="ORF">BCM14_2989</name>
</gene>
<protein>
    <submittedName>
        <fullName evidence="4">Cytosine deaminase</fullName>
    </submittedName>
</protein>
<comment type="caution">
    <text evidence="4">The sequence shown here is derived from an EMBL/GenBank/DDBJ whole genome shotgun (WGS) entry which is preliminary data.</text>
</comment>
<keyword evidence="2" id="KW-0378">Hydrolase</keyword>
<dbReference type="FunFam" id="3.20.20.140:FF:000019">
    <property type="entry name" value="Cytosine deaminase"/>
    <property type="match status" value="1"/>
</dbReference>
<dbReference type="EMBL" id="PVTV01000019">
    <property type="protein sequence ID" value="PRY96049.1"/>
    <property type="molecule type" value="Genomic_DNA"/>
</dbReference>
<dbReference type="InterPro" id="IPR006680">
    <property type="entry name" value="Amidohydro-rel"/>
</dbReference>
<dbReference type="PANTHER" id="PTHR32027">
    <property type="entry name" value="CYTOSINE DEAMINASE"/>
    <property type="match status" value="1"/>
</dbReference>
<keyword evidence="5" id="KW-1185">Reference proteome</keyword>
<dbReference type="RefSeq" id="WP_259673659.1">
    <property type="nucleotide sequence ID" value="NZ_PVTV01000019.1"/>
</dbReference>
<organism evidence="4 5">
    <name type="scientific">Jezberella montanilacus</name>
    <dbReference type="NCBI Taxonomy" id="323426"/>
    <lineage>
        <taxon>Bacteria</taxon>
        <taxon>Pseudomonadati</taxon>
        <taxon>Pseudomonadota</taxon>
        <taxon>Betaproteobacteria</taxon>
        <taxon>Burkholderiales</taxon>
        <taxon>Alcaligenaceae</taxon>
        <taxon>Jezberella</taxon>
    </lineage>
</organism>
<dbReference type="AlphaFoldDB" id="A0A2T0XAV7"/>
<dbReference type="SUPFAM" id="SSF51556">
    <property type="entry name" value="Metallo-dependent hydrolases"/>
    <property type="match status" value="1"/>
</dbReference>
<keyword evidence="1" id="KW-0479">Metal-binding</keyword>
<sequence>MNLDLIIRNARLPEMQAGDPLVDLAVLNGKFVLIQPTIPDKAREEIDAKGHLVAPGFVETHIHLDKTCTIDRCACETVRFPFDAMERVSAIKHTFTVEDVQTRARRTLEKCISHGCTLMRTHVEVDPKVGLVGFEGVKSLIDEYSWALDMEICVMPQEGMINNPGTEDLMIAALKAGARVIGAAPNYDSDPAAQIRRVFEIAHEFDVDIDMHLDSGASASRLDTLLVCELAEKYNWGGRVAIGHVTKLSTMPVAEVDKVAQRMKDAGVALTVLPATDLYLSGRDLEANVRRGVVDANHLVTQGVNCSISSNNILNPFTPFGDGQLIRQANLYANIVQRGMPEPLRDTWKMFTTNSAQLMRRAGYGIGVGNDADFIIVESDNPVNAIREVAPTLMGFKRGRRTFTRSSVVLHRPD</sequence>
<evidence type="ECO:0000313" key="4">
    <source>
        <dbReference type="EMBL" id="PRY96049.1"/>
    </source>
</evidence>
<evidence type="ECO:0000313" key="5">
    <source>
        <dbReference type="Proteomes" id="UP000238308"/>
    </source>
</evidence>
<dbReference type="SUPFAM" id="SSF51338">
    <property type="entry name" value="Composite domain of metallo-dependent hydrolases"/>
    <property type="match status" value="1"/>
</dbReference>
<dbReference type="GO" id="GO:0046872">
    <property type="term" value="F:metal ion binding"/>
    <property type="evidence" value="ECO:0007669"/>
    <property type="project" value="UniProtKB-KW"/>
</dbReference>
<evidence type="ECO:0000256" key="2">
    <source>
        <dbReference type="ARBA" id="ARBA00022801"/>
    </source>
</evidence>